<proteinExistence type="predicted"/>
<dbReference type="EMBL" id="ACCJ01000407">
    <property type="protein sequence ID" value="EEG53042.1"/>
    <property type="molecule type" value="Genomic_DNA"/>
</dbReference>
<dbReference type="HOGENOM" id="CLU_3005927_0_0_9"/>
<reference evidence="1 2" key="1">
    <citation type="submission" date="2009-01" db="EMBL/GenBank/DDBJ databases">
        <authorList>
            <person name="Fulton L."/>
            <person name="Clifton S."/>
            <person name="Fulton B."/>
            <person name="Xu J."/>
            <person name="Minx P."/>
            <person name="Pepin K.H."/>
            <person name="Johnson M."/>
            <person name="Bhonagiri V."/>
            <person name="Nash W.E."/>
            <person name="Mardis E.R."/>
            <person name="Wilson R.K."/>
        </authorList>
    </citation>
    <scope>NUCLEOTIDE SEQUENCE [LARGE SCALE GENOMIC DNA]</scope>
    <source>
        <strain evidence="1 2">DSM 15981</strain>
    </source>
</reference>
<keyword evidence="2" id="KW-1185">Reference proteome</keyword>
<gene>
    <name evidence="1" type="ORF">CLOSTASPAR_04916</name>
</gene>
<reference evidence="1 2" key="2">
    <citation type="submission" date="2009-02" db="EMBL/GenBank/DDBJ databases">
        <title>Draft genome sequence of Clostridium asparagiforme (DSM 15981).</title>
        <authorList>
            <person name="Sudarsanam P."/>
            <person name="Ley R."/>
            <person name="Guruge J."/>
            <person name="Turnbaugh P.J."/>
            <person name="Mahowald M."/>
            <person name="Liep D."/>
            <person name="Gordon J."/>
        </authorList>
    </citation>
    <scope>NUCLEOTIDE SEQUENCE [LARGE SCALE GENOMIC DNA]</scope>
    <source>
        <strain evidence="1 2">DSM 15981</strain>
    </source>
</reference>
<evidence type="ECO:0000313" key="2">
    <source>
        <dbReference type="Proteomes" id="UP000004756"/>
    </source>
</evidence>
<dbReference type="AlphaFoldDB" id="C0D6L9"/>
<organism evidence="1 2">
    <name type="scientific">[Clostridium] asparagiforme DSM 15981</name>
    <dbReference type="NCBI Taxonomy" id="518636"/>
    <lineage>
        <taxon>Bacteria</taxon>
        <taxon>Bacillati</taxon>
        <taxon>Bacillota</taxon>
        <taxon>Clostridia</taxon>
        <taxon>Lachnospirales</taxon>
        <taxon>Lachnospiraceae</taxon>
        <taxon>Enterocloster</taxon>
    </lineage>
</organism>
<sequence length="56" mass="6297">MVSVINYRESKHSCIISVSYFSVITKRHSQGDGDKKSGQPMDALKGNGNLLWFPRL</sequence>
<dbReference type="Proteomes" id="UP000004756">
    <property type="component" value="Unassembled WGS sequence"/>
</dbReference>
<comment type="caution">
    <text evidence="1">The sequence shown here is derived from an EMBL/GenBank/DDBJ whole genome shotgun (WGS) entry which is preliminary data.</text>
</comment>
<protein>
    <submittedName>
        <fullName evidence="1">Uncharacterized protein</fullName>
    </submittedName>
</protein>
<name>C0D6L9_9FIRM</name>
<accession>C0D6L9</accession>
<evidence type="ECO:0000313" key="1">
    <source>
        <dbReference type="EMBL" id="EEG53042.1"/>
    </source>
</evidence>